<evidence type="ECO:0000313" key="1">
    <source>
        <dbReference type="EMBL" id="KRZ70413.1"/>
    </source>
</evidence>
<gene>
    <name evidence="1" type="ORF">T10_1017</name>
</gene>
<sequence length="100" mass="11316">MKKIKTLNCTERRRCEREVGLRQHRFRDSRRLAQTGQLVWTCPDFRFHASTIQNSDYKAPGAGDCMNRSGNGDSAGTHIPRMLRADCNFNQADSSLSTPA</sequence>
<reference evidence="1 2" key="1">
    <citation type="submission" date="2015-01" db="EMBL/GenBank/DDBJ databases">
        <title>Evolution of Trichinella species and genotypes.</title>
        <authorList>
            <person name="Korhonen P.K."/>
            <person name="Edoardo P."/>
            <person name="Giuseppe L.R."/>
            <person name="Gasser R.B."/>
        </authorList>
    </citation>
    <scope>NUCLEOTIDE SEQUENCE [LARGE SCALE GENOMIC DNA]</scope>
    <source>
        <strain evidence="1">ISS1980</strain>
    </source>
</reference>
<name>A0A0V1MFK3_9BILA</name>
<protein>
    <submittedName>
        <fullName evidence="1">Uncharacterized protein</fullName>
    </submittedName>
</protein>
<dbReference type="Proteomes" id="UP000054843">
    <property type="component" value="Unassembled WGS sequence"/>
</dbReference>
<dbReference type="OrthoDB" id="10364766at2759"/>
<dbReference type="EMBL" id="JYDO01000114">
    <property type="protein sequence ID" value="KRZ70413.1"/>
    <property type="molecule type" value="Genomic_DNA"/>
</dbReference>
<proteinExistence type="predicted"/>
<evidence type="ECO:0000313" key="2">
    <source>
        <dbReference type="Proteomes" id="UP000054843"/>
    </source>
</evidence>
<accession>A0A0V1MFK3</accession>
<organism evidence="1 2">
    <name type="scientific">Trichinella papuae</name>
    <dbReference type="NCBI Taxonomy" id="268474"/>
    <lineage>
        <taxon>Eukaryota</taxon>
        <taxon>Metazoa</taxon>
        <taxon>Ecdysozoa</taxon>
        <taxon>Nematoda</taxon>
        <taxon>Enoplea</taxon>
        <taxon>Dorylaimia</taxon>
        <taxon>Trichinellida</taxon>
        <taxon>Trichinellidae</taxon>
        <taxon>Trichinella</taxon>
    </lineage>
</organism>
<dbReference type="AlphaFoldDB" id="A0A0V1MFK3"/>
<comment type="caution">
    <text evidence="1">The sequence shown here is derived from an EMBL/GenBank/DDBJ whole genome shotgun (WGS) entry which is preliminary data.</text>
</comment>
<keyword evidence="2" id="KW-1185">Reference proteome</keyword>